<evidence type="ECO:0000256" key="3">
    <source>
        <dbReference type="ARBA" id="ARBA00022679"/>
    </source>
</evidence>
<dbReference type="InterPro" id="IPR018584">
    <property type="entry name" value="GT87"/>
</dbReference>
<dbReference type="EC" id="2.4.-.-" evidence="9"/>
<feature type="transmembrane region" description="Helical" evidence="8">
    <location>
        <begin position="157"/>
        <end position="188"/>
    </location>
</feature>
<dbReference type="Pfam" id="PF09594">
    <property type="entry name" value="GT87"/>
    <property type="match status" value="1"/>
</dbReference>
<proteinExistence type="inferred from homology"/>
<keyword evidence="5 8" id="KW-1133">Transmembrane helix</keyword>
<protein>
    <submittedName>
        <fullName evidence="9">Glycosyltransferase family 87 protein</fullName>
        <ecNumber evidence="9">2.4.-.-</ecNumber>
    </submittedName>
</protein>
<evidence type="ECO:0000256" key="7">
    <source>
        <dbReference type="ARBA" id="ARBA00024033"/>
    </source>
</evidence>
<keyword evidence="9" id="KW-0328">Glycosyltransferase</keyword>
<evidence type="ECO:0000256" key="2">
    <source>
        <dbReference type="ARBA" id="ARBA00022475"/>
    </source>
</evidence>
<dbReference type="AlphaFoldDB" id="A0AAU7X623"/>
<evidence type="ECO:0000256" key="4">
    <source>
        <dbReference type="ARBA" id="ARBA00022692"/>
    </source>
</evidence>
<feature type="transmembrane region" description="Helical" evidence="8">
    <location>
        <begin position="382"/>
        <end position="401"/>
    </location>
</feature>
<gene>
    <name evidence="9" type="ORF">ABS361_15730</name>
</gene>
<keyword evidence="2" id="KW-1003">Cell membrane</keyword>
<feature type="transmembrane region" description="Helical" evidence="8">
    <location>
        <begin position="225"/>
        <end position="245"/>
    </location>
</feature>
<evidence type="ECO:0000256" key="1">
    <source>
        <dbReference type="ARBA" id="ARBA00004651"/>
    </source>
</evidence>
<name>A0AAU7X623_9HYPH</name>
<comment type="similarity">
    <text evidence="7">Belongs to the glycosyltransferase 87 family.</text>
</comment>
<organism evidence="9">
    <name type="scientific">Methyloraptor flagellatus</name>
    <dbReference type="NCBI Taxonomy" id="3162530"/>
    <lineage>
        <taxon>Bacteria</taxon>
        <taxon>Pseudomonadati</taxon>
        <taxon>Pseudomonadota</taxon>
        <taxon>Alphaproteobacteria</taxon>
        <taxon>Hyphomicrobiales</taxon>
        <taxon>Ancalomicrobiaceae</taxon>
        <taxon>Methyloraptor</taxon>
    </lineage>
</organism>
<dbReference type="GO" id="GO:0005886">
    <property type="term" value="C:plasma membrane"/>
    <property type="evidence" value="ECO:0007669"/>
    <property type="project" value="UniProtKB-SubCell"/>
</dbReference>
<dbReference type="GO" id="GO:0016758">
    <property type="term" value="F:hexosyltransferase activity"/>
    <property type="evidence" value="ECO:0007669"/>
    <property type="project" value="InterPro"/>
</dbReference>
<feature type="transmembrane region" description="Helical" evidence="8">
    <location>
        <begin position="21"/>
        <end position="39"/>
    </location>
</feature>
<evidence type="ECO:0000256" key="8">
    <source>
        <dbReference type="SAM" id="Phobius"/>
    </source>
</evidence>
<comment type="subcellular location">
    <subcellularLocation>
        <location evidence="1">Cell membrane</location>
        <topology evidence="1">Multi-pass membrane protein</topology>
    </subcellularLocation>
</comment>
<feature type="transmembrane region" description="Helical" evidence="8">
    <location>
        <begin position="292"/>
        <end position="310"/>
    </location>
</feature>
<dbReference type="KEGG" id="mflg:ABS361_15730"/>
<keyword evidence="4 8" id="KW-0812">Transmembrane</keyword>
<feature type="transmembrane region" description="Helical" evidence="8">
    <location>
        <begin position="194"/>
        <end position="218"/>
    </location>
</feature>
<dbReference type="EMBL" id="CP158568">
    <property type="protein sequence ID" value="XBY43526.1"/>
    <property type="molecule type" value="Genomic_DNA"/>
</dbReference>
<dbReference type="RefSeq" id="WP_407048628.1">
    <property type="nucleotide sequence ID" value="NZ_CP158568.1"/>
</dbReference>
<evidence type="ECO:0000256" key="6">
    <source>
        <dbReference type="ARBA" id="ARBA00023136"/>
    </source>
</evidence>
<keyword evidence="6 8" id="KW-0472">Membrane</keyword>
<evidence type="ECO:0000256" key="5">
    <source>
        <dbReference type="ARBA" id="ARBA00022989"/>
    </source>
</evidence>
<feature type="transmembrane region" description="Helical" evidence="8">
    <location>
        <begin position="322"/>
        <end position="349"/>
    </location>
</feature>
<evidence type="ECO:0000313" key="9">
    <source>
        <dbReference type="EMBL" id="XBY43526.1"/>
    </source>
</evidence>
<accession>A0AAU7X623</accession>
<sequence>MTHAIRAPRGPRLARLIEVGPVALAIVLIGIFLQAYVAWTPQATSPDNKVIVGQDYLSFYTAGRLGLTSEPWRTYDRSSHEAMQRQVSLEVKGAAPDGAPPKQGGYVWFGYPPTYLTVVTPFAALPYVVALHVFLAATALVFGLAVWTILRSWKAVLFAFAYPGAMCAFVFGQNAFLTAGFIGLALAVLPRAPLVAGLLIGALCIKPQLGLVFPVIFLATGRARAFSGAVLGVAISIGLTLVLFGPETWRAWVAYSELSRAQLLENSVVGFGKMQSVFAVARYFGSGVGGAYALQAGVALVVAALVARLWRSEAAYEVKAAAAIAATLMMTPFCLVYDLLVLIPAIAFLTRAGLRDGFAPGEPWLLGLIATTPVVATLSFEAPSFVAGPIGVAVLFGWCLWRGRARVPAGTEIPASA</sequence>
<keyword evidence="3 9" id="KW-0808">Transferase</keyword>
<feature type="transmembrane region" description="Helical" evidence="8">
    <location>
        <begin position="124"/>
        <end position="150"/>
    </location>
</feature>
<reference evidence="9" key="1">
    <citation type="submission" date="2024-06" db="EMBL/GenBank/DDBJ databases">
        <title>Methylostella associata gen. nov., sp. nov., a novel Ancalomicrobiaceae-affiliated facultatively methylotrophic bacteria that feed on methanotrophs of the genus Methylococcus.</title>
        <authorList>
            <person name="Saltykova V."/>
            <person name="Danilova O.V."/>
            <person name="Oshkin I.Y."/>
            <person name="Belova S.E."/>
            <person name="Pimenov N.V."/>
            <person name="Dedysh S.N."/>
        </authorList>
    </citation>
    <scope>NUCLEOTIDE SEQUENCE</scope>
    <source>
        <strain evidence="9">S20</strain>
    </source>
</reference>